<organism evidence="2 3">
    <name type="scientific">Fluviicola taffensis (strain DSM 16823 / NCIMB 13979 / RW262)</name>
    <dbReference type="NCBI Taxonomy" id="755732"/>
    <lineage>
        <taxon>Bacteria</taxon>
        <taxon>Pseudomonadati</taxon>
        <taxon>Bacteroidota</taxon>
        <taxon>Flavobacteriia</taxon>
        <taxon>Flavobacteriales</taxon>
        <taxon>Crocinitomicaceae</taxon>
        <taxon>Fluviicola</taxon>
    </lineage>
</organism>
<feature type="transmembrane region" description="Helical" evidence="1">
    <location>
        <begin position="137"/>
        <end position="156"/>
    </location>
</feature>
<feature type="transmembrane region" description="Helical" evidence="1">
    <location>
        <begin position="6"/>
        <end position="24"/>
    </location>
</feature>
<gene>
    <name evidence="2" type="ordered locus">Fluta_2907</name>
</gene>
<evidence type="ECO:0000313" key="3">
    <source>
        <dbReference type="Proteomes" id="UP000007463"/>
    </source>
</evidence>
<keyword evidence="1" id="KW-0472">Membrane</keyword>
<keyword evidence="1" id="KW-0812">Transmembrane</keyword>
<reference evidence="2 3" key="1">
    <citation type="journal article" date="2011" name="Stand. Genomic Sci.">
        <title>Complete genome sequence of the gliding freshwater bacterium Fluviicola taffensis type strain (RW262).</title>
        <authorList>
            <person name="Woyke T."/>
            <person name="Chertkov O."/>
            <person name="Lapidus A."/>
            <person name="Nolan M."/>
            <person name="Lucas S."/>
            <person name="Del Rio T.G."/>
            <person name="Tice H."/>
            <person name="Cheng J.F."/>
            <person name="Tapia R."/>
            <person name="Han C."/>
            <person name="Goodwin L."/>
            <person name="Pitluck S."/>
            <person name="Liolios K."/>
            <person name="Pagani I."/>
            <person name="Ivanova N."/>
            <person name="Huntemann M."/>
            <person name="Mavromatis K."/>
            <person name="Mikhailova N."/>
            <person name="Pati A."/>
            <person name="Chen A."/>
            <person name="Palaniappan K."/>
            <person name="Land M."/>
            <person name="Hauser L."/>
            <person name="Brambilla E.M."/>
            <person name="Rohde M."/>
            <person name="Mwirichia R."/>
            <person name="Sikorski J."/>
            <person name="Tindall B.J."/>
            <person name="Goker M."/>
            <person name="Bristow J."/>
            <person name="Eisen J.A."/>
            <person name="Markowitz V."/>
            <person name="Hugenholtz P."/>
            <person name="Klenk H.P."/>
            <person name="Kyrpides N.C."/>
        </authorList>
    </citation>
    <scope>NUCLEOTIDE SEQUENCE [LARGE SCALE GENOMIC DNA]</scope>
    <source>
        <strain evidence="3">DSM 16823 / RW262 / RW262</strain>
    </source>
</reference>
<reference evidence="3" key="2">
    <citation type="submission" date="2011-02" db="EMBL/GenBank/DDBJ databases">
        <title>The complete genome of Fluviicola taffensis DSM 16823.</title>
        <authorList>
            <consortium name="US DOE Joint Genome Institute (JGI-PGF)"/>
            <person name="Lucas S."/>
            <person name="Copeland A."/>
            <person name="Lapidus A."/>
            <person name="Bruce D."/>
            <person name="Goodwin L."/>
            <person name="Pitluck S."/>
            <person name="Kyrpides N."/>
            <person name="Mavromatis K."/>
            <person name="Ivanova N."/>
            <person name="Mikhailova N."/>
            <person name="Pagani I."/>
            <person name="Chertkov O."/>
            <person name="Detter J.C."/>
            <person name="Han C."/>
            <person name="Tapia R."/>
            <person name="Land M."/>
            <person name="Hauser L."/>
            <person name="Markowitz V."/>
            <person name="Cheng J.-F."/>
            <person name="Hugenholtz P."/>
            <person name="Woyke T."/>
            <person name="Wu D."/>
            <person name="Tindall B."/>
            <person name="Pomrenke H.G."/>
            <person name="Brambilla E."/>
            <person name="Klenk H.-P."/>
            <person name="Eisen J.A."/>
        </authorList>
    </citation>
    <scope>NUCLEOTIDE SEQUENCE [LARGE SCALE GENOMIC DNA]</scope>
    <source>
        <strain evidence="3">DSM 16823 / RW262 / RW262</strain>
    </source>
</reference>
<dbReference type="HOGENOM" id="CLU_1624708_0_0_10"/>
<keyword evidence="3" id="KW-1185">Reference proteome</keyword>
<name>F2IIG0_FLUTR</name>
<keyword evidence="1" id="KW-1133">Transmembrane helix</keyword>
<evidence type="ECO:0000256" key="1">
    <source>
        <dbReference type="SAM" id="Phobius"/>
    </source>
</evidence>
<dbReference type="RefSeq" id="WP_013687655.1">
    <property type="nucleotide sequence ID" value="NC_015321.1"/>
</dbReference>
<proteinExistence type="predicted"/>
<dbReference type="Proteomes" id="UP000007463">
    <property type="component" value="Chromosome"/>
</dbReference>
<evidence type="ECO:0000313" key="2">
    <source>
        <dbReference type="EMBL" id="AEA44886.1"/>
    </source>
</evidence>
<sequence length="163" mass="19092" precursor="true">MITILFKYFWIAFIIITFVNAFIMRHRSKKYITEMPDLKDGYDKLFKGMIFYGNIPWVIMGFGIISGLSNNMFDYFNPKSMNSIVLVFHFSIIVLWVLSIRWIYFKSGAEFIENHPGFIQVQGFGNRNNISAKQIKLFYPLMLAVGIAGMIMMWIMDKPTLKL</sequence>
<dbReference type="AlphaFoldDB" id="F2IIG0"/>
<feature type="transmembrane region" description="Helical" evidence="1">
    <location>
        <begin position="45"/>
        <end position="65"/>
    </location>
</feature>
<dbReference type="STRING" id="755732.Fluta_2907"/>
<dbReference type="EMBL" id="CP002542">
    <property type="protein sequence ID" value="AEA44886.1"/>
    <property type="molecule type" value="Genomic_DNA"/>
</dbReference>
<protein>
    <submittedName>
        <fullName evidence="2">Uncharacterized protein</fullName>
    </submittedName>
</protein>
<feature type="transmembrane region" description="Helical" evidence="1">
    <location>
        <begin position="85"/>
        <end position="104"/>
    </location>
</feature>
<dbReference type="KEGG" id="fte:Fluta_2907"/>
<accession>F2IIG0</accession>
<dbReference type="OrthoDB" id="1467407at2"/>